<name>A0A562NHK6_9RHOB</name>
<evidence type="ECO:0000256" key="1">
    <source>
        <dbReference type="SAM" id="MobiDB-lite"/>
    </source>
</evidence>
<reference evidence="2 3" key="1">
    <citation type="journal article" date="2015" name="Stand. Genomic Sci.">
        <title>Genomic Encyclopedia of Bacterial and Archaeal Type Strains, Phase III: the genomes of soil and plant-associated and newly described type strains.</title>
        <authorList>
            <person name="Whitman W.B."/>
            <person name="Woyke T."/>
            <person name="Klenk H.P."/>
            <person name="Zhou Y."/>
            <person name="Lilburn T.G."/>
            <person name="Beck B.J."/>
            <person name="De Vos P."/>
            <person name="Vandamme P."/>
            <person name="Eisen J.A."/>
            <person name="Garrity G."/>
            <person name="Hugenholtz P."/>
            <person name="Kyrpides N.C."/>
        </authorList>
    </citation>
    <scope>NUCLEOTIDE SEQUENCE [LARGE SCALE GENOMIC DNA]</scope>
    <source>
        <strain evidence="2 3">CGMCC 1.5364</strain>
    </source>
</reference>
<feature type="compositionally biased region" description="Low complexity" evidence="1">
    <location>
        <begin position="68"/>
        <end position="109"/>
    </location>
</feature>
<dbReference type="Proteomes" id="UP000316225">
    <property type="component" value="Unassembled WGS sequence"/>
</dbReference>
<evidence type="ECO:0000313" key="3">
    <source>
        <dbReference type="Proteomes" id="UP000316225"/>
    </source>
</evidence>
<keyword evidence="3" id="KW-1185">Reference proteome</keyword>
<organism evidence="2 3">
    <name type="scientific">Paracoccus sulfuroxidans</name>
    <dbReference type="NCBI Taxonomy" id="384678"/>
    <lineage>
        <taxon>Bacteria</taxon>
        <taxon>Pseudomonadati</taxon>
        <taxon>Pseudomonadota</taxon>
        <taxon>Alphaproteobacteria</taxon>
        <taxon>Rhodobacterales</taxon>
        <taxon>Paracoccaceae</taxon>
        <taxon>Paracoccus</taxon>
    </lineage>
</organism>
<gene>
    <name evidence="2" type="ORF">IQ24_03037</name>
</gene>
<dbReference type="EMBL" id="VLKU01000009">
    <property type="protein sequence ID" value="TWI31584.1"/>
    <property type="molecule type" value="Genomic_DNA"/>
</dbReference>
<accession>A0A562NHK6</accession>
<protein>
    <submittedName>
        <fullName evidence="2">Uncharacterized protein</fullName>
    </submittedName>
</protein>
<feature type="region of interest" description="Disordered" evidence="1">
    <location>
        <begin position="44"/>
        <end position="109"/>
    </location>
</feature>
<proteinExistence type="predicted"/>
<dbReference type="AlphaFoldDB" id="A0A562NHK6"/>
<evidence type="ECO:0000313" key="2">
    <source>
        <dbReference type="EMBL" id="TWI31584.1"/>
    </source>
</evidence>
<sequence>MLPKVEHELHGRRRSRNVGLLVVLLLFVALVFGLSVVKITNGDMMQGYDHRPRPSMLPRDPNPPAPNAAPVVAPGVPDTVTPSTAAPAAAVAPSTPETAPAVEATEAAE</sequence>
<comment type="caution">
    <text evidence="2">The sequence shown here is derived from an EMBL/GenBank/DDBJ whole genome shotgun (WGS) entry which is preliminary data.</text>
</comment>